<feature type="compositionally biased region" description="Basic and acidic residues" evidence="2">
    <location>
        <begin position="149"/>
        <end position="164"/>
    </location>
</feature>
<evidence type="ECO:0000256" key="1">
    <source>
        <dbReference type="PROSITE-ProRule" id="PRU00339"/>
    </source>
</evidence>
<keyword evidence="3" id="KW-1133">Transmembrane helix</keyword>
<dbReference type="EMBL" id="BLXT01005852">
    <property type="protein sequence ID" value="GFO26618.1"/>
    <property type="molecule type" value="Genomic_DNA"/>
</dbReference>
<feature type="compositionally biased region" description="Polar residues" evidence="2">
    <location>
        <begin position="138"/>
        <end position="148"/>
    </location>
</feature>
<feature type="region of interest" description="Disordered" evidence="2">
    <location>
        <begin position="138"/>
        <end position="171"/>
    </location>
</feature>
<dbReference type="Gene3D" id="1.25.40.10">
    <property type="entry name" value="Tetratricopeptide repeat domain"/>
    <property type="match status" value="1"/>
</dbReference>
<dbReference type="Proteomes" id="UP000735302">
    <property type="component" value="Unassembled WGS sequence"/>
</dbReference>
<evidence type="ECO:0000313" key="4">
    <source>
        <dbReference type="EMBL" id="GFO26618.1"/>
    </source>
</evidence>
<feature type="compositionally biased region" description="Low complexity" evidence="2">
    <location>
        <begin position="48"/>
        <end position="68"/>
    </location>
</feature>
<evidence type="ECO:0000256" key="3">
    <source>
        <dbReference type="SAM" id="Phobius"/>
    </source>
</evidence>
<dbReference type="InterPro" id="IPR052630">
    <property type="entry name" value="TTC17"/>
</dbReference>
<dbReference type="PROSITE" id="PS50005">
    <property type="entry name" value="TPR"/>
    <property type="match status" value="1"/>
</dbReference>
<evidence type="ECO:0000313" key="5">
    <source>
        <dbReference type="Proteomes" id="UP000735302"/>
    </source>
</evidence>
<keyword evidence="3" id="KW-0472">Membrane</keyword>
<dbReference type="PANTHER" id="PTHR16091:SF3">
    <property type="entry name" value="TETRATRICOPEPTIDE REPEAT PROTEIN 17"/>
    <property type="match status" value="1"/>
</dbReference>
<dbReference type="GO" id="GO:0030041">
    <property type="term" value="P:actin filament polymerization"/>
    <property type="evidence" value="ECO:0007669"/>
    <property type="project" value="TreeGrafter"/>
</dbReference>
<protein>
    <submittedName>
        <fullName evidence="4">Tetratricopeptide repeat protein 17-like</fullName>
    </submittedName>
</protein>
<feature type="region of interest" description="Disordered" evidence="2">
    <location>
        <begin position="41"/>
        <end position="94"/>
    </location>
</feature>
<dbReference type="InterPro" id="IPR019734">
    <property type="entry name" value="TPR_rpt"/>
</dbReference>
<proteinExistence type="predicted"/>
<reference evidence="4 5" key="1">
    <citation type="journal article" date="2021" name="Elife">
        <title>Chloroplast acquisition without the gene transfer in kleptoplastic sea slugs, Plakobranchus ocellatus.</title>
        <authorList>
            <person name="Maeda T."/>
            <person name="Takahashi S."/>
            <person name="Yoshida T."/>
            <person name="Shimamura S."/>
            <person name="Takaki Y."/>
            <person name="Nagai Y."/>
            <person name="Toyoda A."/>
            <person name="Suzuki Y."/>
            <person name="Arimoto A."/>
            <person name="Ishii H."/>
            <person name="Satoh N."/>
            <person name="Nishiyama T."/>
            <person name="Hasebe M."/>
            <person name="Maruyama T."/>
            <person name="Minagawa J."/>
            <person name="Obokata J."/>
            <person name="Shigenobu S."/>
        </authorList>
    </citation>
    <scope>NUCLEOTIDE SEQUENCE [LARGE SCALE GENOMIC DNA]</scope>
</reference>
<evidence type="ECO:0000256" key="2">
    <source>
        <dbReference type="SAM" id="MobiDB-lite"/>
    </source>
</evidence>
<dbReference type="GO" id="GO:0005737">
    <property type="term" value="C:cytoplasm"/>
    <property type="evidence" value="ECO:0007669"/>
    <property type="project" value="TreeGrafter"/>
</dbReference>
<comment type="caution">
    <text evidence="4">The sequence shown here is derived from an EMBL/GenBank/DDBJ whole genome shotgun (WGS) entry which is preliminary data.</text>
</comment>
<keyword evidence="5" id="KW-1185">Reference proteome</keyword>
<dbReference type="AlphaFoldDB" id="A0AAV4C3Y0"/>
<dbReference type="SUPFAM" id="SSF48452">
    <property type="entry name" value="TPR-like"/>
    <property type="match status" value="1"/>
</dbReference>
<feature type="compositionally biased region" description="Polar residues" evidence="2">
    <location>
        <begin position="69"/>
        <end position="92"/>
    </location>
</feature>
<keyword evidence="3" id="KW-0812">Transmembrane</keyword>
<dbReference type="PANTHER" id="PTHR16091">
    <property type="entry name" value="TTC17 PROTEIN"/>
    <property type="match status" value="1"/>
</dbReference>
<gene>
    <name evidence="4" type="ORF">PoB_005312300</name>
</gene>
<dbReference type="InterPro" id="IPR011990">
    <property type="entry name" value="TPR-like_helical_dom_sf"/>
</dbReference>
<dbReference type="GO" id="GO:0015629">
    <property type="term" value="C:actin cytoskeleton"/>
    <property type="evidence" value="ECO:0007669"/>
    <property type="project" value="TreeGrafter"/>
</dbReference>
<sequence length="494" mass="54334">MVCDMPCMSYMALYVISMHLVNSSSRSGTSSQHWKLNVSAGKVEPAKASSNNTDSRNNTTTNNASSASQSLPRQQRPENSSFDDISSGSTGSNHDEFYEERMMQILHSKVSSGQEWIVLAPDTENEGCVSCEKCSQDISNPGSCSSHSQSKEETSHGSRTESTKPLKSQKPLTCGKKVNYTAYDHLKGISDRHLHSHIPEPDVAVVFQSIGKSAEVDINDLEQKLRKTRKDVEKAGPEQRENAAQVYNLIGNFWRIKGNTQISIECFRKALSISPNNSNVLLNLARVLLNLQYLEDAILLAWRSLKLHDDDTGSSKFLQHFTLGQALRALAERGEGSELHPQHARQAAAHFLHALELNPDFAPAKLHLRELEARGFSGEGIGVDWLSGKQAGTEEDHGNLPSVAQLSLFVILSLVIGLLSGVFISLDTNFARGEGEECGSGDSRQGFKSSSSVSAQLQSSQQRHFNRAMAMRSMKMGINRKLCGRSRKNNNNGF</sequence>
<feature type="transmembrane region" description="Helical" evidence="3">
    <location>
        <begin position="406"/>
        <end position="426"/>
    </location>
</feature>
<accession>A0AAV4C3Y0</accession>
<name>A0AAV4C3Y0_9GAST</name>
<dbReference type="SMART" id="SM00028">
    <property type="entry name" value="TPR"/>
    <property type="match status" value="2"/>
</dbReference>
<dbReference type="Pfam" id="PF13431">
    <property type="entry name" value="TPR_17"/>
    <property type="match status" value="1"/>
</dbReference>
<keyword evidence="1" id="KW-0802">TPR repeat</keyword>
<organism evidence="4 5">
    <name type="scientific">Plakobranchus ocellatus</name>
    <dbReference type="NCBI Taxonomy" id="259542"/>
    <lineage>
        <taxon>Eukaryota</taxon>
        <taxon>Metazoa</taxon>
        <taxon>Spiralia</taxon>
        <taxon>Lophotrochozoa</taxon>
        <taxon>Mollusca</taxon>
        <taxon>Gastropoda</taxon>
        <taxon>Heterobranchia</taxon>
        <taxon>Euthyneura</taxon>
        <taxon>Panpulmonata</taxon>
        <taxon>Sacoglossa</taxon>
        <taxon>Placobranchoidea</taxon>
        <taxon>Plakobranchidae</taxon>
        <taxon>Plakobranchus</taxon>
    </lineage>
</organism>
<feature type="repeat" description="TPR" evidence="1">
    <location>
        <begin position="244"/>
        <end position="277"/>
    </location>
</feature>